<feature type="non-terminal residue" evidence="1">
    <location>
        <position position="1"/>
    </location>
</feature>
<evidence type="ECO:0000313" key="1">
    <source>
        <dbReference type="EMBL" id="KAG8009716.1"/>
    </source>
</evidence>
<evidence type="ECO:0000313" key="2">
    <source>
        <dbReference type="Proteomes" id="UP000805704"/>
    </source>
</evidence>
<reference evidence="1" key="1">
    <citation type="submission" date="2020-04" db="EMBL/GenBank/DDBJ databases">
        <title>A chromosome-scale assembly and high-density genetic map of the yellow drum (Nibea albiflora) genome.</title>
        <authorList>
            <person name="Xu D."/>
            <person name="Zhang W."/>
            <person name="Chen R."/>
            <person name="Tan P."/>
            <person name="Wang L."/>
            <person name="Song H."/>
            <person name="Tian L."/>
            <person name="Zhu Q."/>
            <person name="Wang B."/>
        </authorList>
    </citation>
    <scope>NUCLEOTIDE SEQUENCE</scope>
    <source>
        <strain evidence="1">ZJHYS-2018</strain>
    </source>
</reference>
<organism evidence="1 2">
    <name type="scientific">Nibea albiflora</name>
    <name type="common">Yellow drum</name>
    <name type="synonym">Corvina albiflora</name>
    <dbReference type="NCBI Taxonomy" id="240163"/>
    <lineage>
        <taxon>Eukaryota</taxon>
        <taxon>Metazoa</taxon>
        <taxon>Chordata</taxon>
        <taxon>Craniata</taxon>
        <taxon>Vertebrata</taxon>
        <taxon>Euteleostomi</taxon>
        <taxon>Actinopterygii</taxon>
        <taxon>Neopterygii</taxon>
        <taxon>Teleostei</taxon>
        <taxon>Neoteleostei</taxon>
        <taxon>Acanthomorphata</taxon>
        <taxon>Eupercaria</taxon>
        <taxon>Sciaenidae</taxon>
        <taxon>Nibea</taxon>
    </lineage>
</organism>
<gene>
    <name evidence="1" type="ORF">GBF38_010525</name>
</gene>
<comment type="caution">
    <text evidence="1">The sequence shown here is derived from an EMBL/GenBank/DDBJ whole genome shotgun (WGS) entry which is preliminary data.</text>
</comment>
<dbReference type="Proteomes" id="UP000805704">
    <property type="component" value="Chromosome 16"/>
</dbReference>
<dbReference type="EMBL" id="CM024804">
    <property type="protein sequence ID" value="KAG8009716.1"/>
    <property type="molecule type" value="Genomic_DNA"/>
</dbReference>
<accession>A0ACB7F5Y5</accession>
<name>A0ACB7F5Y5_NIBAL</name>
<protein>
    <submittedName>
        <fullName evidence="1">Uncharacterized protein</fullName>
    </submittedName>
</protein>
<keyword evidence="2" id="KW-1185">Reference proteome</keyword>
<proteinExistence type="predicted"/>
<sequence>FLFLQLEPFFKKKFTSYKFLEVLSFRKGSVINEMKLIFESTYVPNNTEIASVLMSAAPHVNGFDIEGSSISVNGISFKLHALGYQPVLFLSHSDWKGQIIRDIIHHVDPAEGVVPGILIKMRKLYECVLKMAKCAVTRGSLQNDMQSCKPAHRIITKVQHGACS</sequence>